<feature type="domain" description="Fe-containing alcohol dehydrogenase-like C-terminal" evidence="10">
    <location>
        <begin position="199"/>
        <end position="386"/>
    </location>
</feature>
<proteinExistence type="inferred from homology"/>
<comment type="catalytic activity">
    <reaction evidence="5">
        <text>a secondary alcohol + NAD(+) = a ketone + NADH + H(+)</text>
        <dbReference type="Rhea" id="RHEA:10740"/>
        <dbReference type="ChEBI" id="CHEBI:15378"/>
        <dbReference type="ChEBI" id="CHEBI:17087"/>
        <dbReference type="ChEBI" id="CHEBI:35681"/>
        <dbReference type="ChEBI" id="CHEBI:57540"/>
        <dbReference type="ChEBI" id="CHEBI:57945"/>
        <dbReference type="EC" id="1.1.1.1"/>
    </reaction>
</comment>
<protein>
    <recommendedName>
        <fullName evidence="7">Alcohol dehydrogenase 2</fullName>
    </recommendedName>
    <alternativeName>
        <fullName evidence="8">Alcohol dehydrogenase II</fullName>
    </alternativeName>
</protein>
<dbReference type="PROSITE" id="PS00913">
    <property type="entry name" value="ADH_IRON_1"/>
    <property type="match status" value="1"/>
</dbReference>
<dbReference type="Gene3D" id="1.20.1090.10">
    <property type="entry name" value="Dehydroquinate synthase-like - alpha domain"/>
    <property type="match status" value="1"/>
</dbReference>
<dbReference type="OrthoDB" id="9815791at2"/>
<keyword evidence="4" id="KW-0520">NAD</keyword>
<evidence type="ECO:0000256" key="3">
    <source>
        <dbReference type="ARBA" id="ARBA00023002"/>
    </source>
</evidence>
<dbReference type="Proteomes" id="UP000184485">
    <property type="component" value="Unassembled WGS sequence"/>
</dbReference>
<feature type="domain" description="Alcohol dehydrogenase iron-type/glycerol dehydrogenase GldA" evidence="9">
    <location>
        <begin position="15"/>
        <end position="188"/>
    </location>
</feature>
<keyword evidence="12" id="KW-1185">Reference proteome</keyword>
<dbReference type="InterPro" id="IPR039697">
    <property type="entry name" value="Alcohol_dehydrogenase_Fe"/>
</dbReference>
<evidence type="ECO:0000313" key="12">
    <source>
        <dbReference type="Proteomes" id="UP000184485"/>
    </source>
</evidence>
<dbReference type="EMBL" id="FQUP01000001">
    <property type="protein sequence ID" value="SHF12853.1"/>
    <property type="molecule type" value="Genomic_DNA"/>
</dbReference>
<evidence type="ECO:0000256" key="1">
    <source>
        <dbReference type="ARBA" id="ARBA00001962"/>
    </source>
</evidence>
<dbReference type="AlphaFoldDB" id="A0A1M4Z444"/>
<gene>
    <name evidence="11" type="ORF">SAMN02745157_1709</name>
</gene>
<dbReference type="STRING" id="1122133.SAMN02745157_1709"/>
<dbReference type="SUPFAM" id="SSF56796">
    <property type="entry name" value="Dehydroquinate synthase-like"/>
    <property type="match status" value="1"/>
</dbReference>
<evidence type="ECO:0000256" key="4">
    <source>
        <dbReference type="ARBA" id="ARBA00023027"/>
    </source>
</evidence>
<dbReference type="PANTHER" id="PTHR11496:SF102">
    <property type="entry name" value="ALCOHOL DEHYDROGENASE 4"/>
    <property type="match status" value="1"/>
</dbReference>
<evidence type="ECO:0000256" key="8">
    <source>
        <dbReference type="ARBA" id="ARBA00076680"/>
    </source>
</evidence>
<evidence type="ECO:0000256" key="2">
    <source>
        <dbReference type="ARBA" id="ARBA00007358"/>
    </source>
</evidence>
<reference evidence="11 12" key="1">
    <citation type="submission" date="2016-11" db="EMBL/GenBank/DDBJ databases">
        <authorList>
            <person name="Jaros S."/>
            <person name="Januszkiewicz K."/>
            <person name="Wedrychowicz H."/>
        </authorList>
    </citation>
    <scope>NUCLEOTIDE SEQUENCE [LARGE SCALE GENOMIC DNA]</scope>
    <source>
        <strain evidence="11 12">DSM 19436</strain>
    </source>
</reference>
<evidence type="ECO:0000256" key="6">
    <source>
        <dbReference type="ARBA" id="ARBA00049243"/>
    </source>
</evidence>
<dbReference type="Pfam" id="PF25137">
    <property type="entry name" value="ADH_Fe_C"/>
    <property type="match status" value="1"/>
</dbReference>
<dbReference type="RefSeq" id="WP_073052234.1">
    <property type="nucleotide sequence ID" value="NZ_FQUP01000001.1"/>
</dbReference>
<comment type="similarity">
    <text evidence="2">Belongs to the iron-containing alcohol dehydrogenase family.</text>
</comment>
<dbReference type="GO" id="GO:0046872">
    <property type="term" value="F:metal ion binding"/>
    <property type="evidence" value="ECO:0007669"/>
    <property type="project" value="InterPro"/>
</dbReference>
<name>A0A1M4Z444_9HYPH</name>
<dbReference type="CDD" id="cd14861">
    <property type="entry name" value="Fe-ADH-like"/>
    <property type="match status" value="1"/>
</dbReference>
<dbReference type="GO" id="GO:0004022">
    <property type="term" value="F:alcohol dehydrogenase (NAD+) activity"/>
    <property type="evidence" value="ECO:0007669"/>
    <property type="project" value="UniProtKB-EC"/>
</dbReference>
<comment type="cofactor">
    <cofactor evidence="1">
        <name>Fe cation</name>
        <dbReference type="ChEBI" id="CHEBI:24875"/>
    </cofactor>
</comment>
<sequence>MLDQYASLTANWSYPTAIRFGAGRIGELADAVKAAGITSPLFVTDPGLVTLPVVAKALGVLDAAGVPYTVFSRVDGNPTLANLDDGLVAYRAGGHDGVIAFGGGSGMDIGKTIAFMAGQTRPVWDFEDREDWWTRADPNGIAPIVAVPTTAGTGSEVGRAAVITDPADHTKKIIFHPKMQPKIVIEDPELTLGLPPKITAWTGMDALSHSLEAWSSPFFHPQSAGIALEGMRLVKDWLPIAVKDGSRLDARSYMLIASSMGAVAFQKGLGAMHAMSHPCSSLRGTHHGLTNAVVMPYVLAFNAPVISDKLAALARYLDLPGQSATSVIDWVLALRAELGIPHTLKEIGVDESVLPDAARMAEHDPSNGGNPIAIGQKEYETLFRRAIEGTV</sequence>
<accession>A0A1M4Z444</accession>
<evidence type="ECO:0000256" key="5">
    <source>
        <dbReference type="ARBA" id="ARBA00049164"/>
    </source>
</evidence>
<keyword evidence="3" id="KW-0560">Oxidoreductase</keyword>
<organism evidence="11 12">
    <name type="scientific">Kaistia soli DSM 19436</name>
    <dbReference type="NCBI Taxonomy" id="1122133"/>
    <lineage>
        <taxon>Bacteria</taxon>
        <taxon>Pseudomonadati</taxon>
        <taxon>Pseudomonadota</taxon>
        <taxon>Alphaproteobacteria</taxon>
        <taxon>Hyphomicrobiales</taxon>
        <taxon>Kaistiaceae</taxon>
        <taxon>Kaistia</taxon>
    </lineage>
</organism>
<evidence type="ECO:0000313" key="11">
    <source>
        <dbReference type="EMBL" id="SHF12853.1"/>
    </source>
</evidence>
<dbReference type="InterPro" id="IPR001670">
    <property type="entry name" value="ADH_Fe/GldA"/>
</dbReference>
<dbReference type="InterPro" id="IPR056798">
    <property type="entry name" value="ADH_Fe_C"/>
</dbReference>
<dbReference type="FunFam" id="3.40.50.1970:FF:000003">
    <property type="entry name" value="Alcohol dehydrogenase, iron-containing"/>
    <property type="match status" value="1"/>
</dbReference>
<evidence type="ECO:0000259" key="10">
    <source>
        <dbReference type="Pfam" id="PF25137"/>
    </source>
</evidence>
<dbReference type="Pfam" id="PF00465">
    <property type="entry name" value="Fe-ADH"/>
    <property type="match status" value="1"/>
</dbReference>
<dbReference type="FunFam" id="1.20.1090.10:FF:000001">
    <property type="entry name" value="Aldehyde-alcohol dehydrogenase"/>
    <property type="match status" value="1"/>
</dbReference>
<dbReference type="PANTHER" id="PTHR11496">
    <property type="entry name" value="ALCOHOL DEHYDROGENASE"/>
    <property type="match status" value="1"/>
</dbReference>
<evidence type="ECO:0000259" key="9">
    <source>
        <dbReference type="Pfam" id="PF00465"/>
    </source>
</evidence>
<evidence type="ECO:0000256" key="7">
    <source>
        <dbReference type="ARBA" id="ARBA00074848"/>
    </source>
</evidence>
<comment type="catalytic activity">
    <reaction evidence="6">
        <text>a primary alcohol + NAD(+) = an aldehyde + NADH + H(+)</text>
        <dbReference type="Rhea" id="RHEA:10736"/>
        <dbReference type="ChEBI" id="CHEBI:15378"/>
        <dbReference type="ChEBI" id="CHEBI:15734"/>
        <dbReference type="ChEBI" id="CHEBI:17478"/>
        <dbReference type="ChEBI" id="CHEBI:57540"/>
        <dbReference type="ChEBI" id="CHEBI:57945"/>
        <dbReference type="EC" id="1.1.1.1"/>
    </reaction>
</comment>
<dbReference type="InterPro" id="IPR018211">
    <property type="entry name" value="ADH_Fe_CS"/>
</dbReference>
<dbReference type="Gene3D" id="3.40.50.1970">
    <property type="match status" value="1"/>
</dbReference>